<sequence>MDVRNFMELYASRGAIIFFQLTGFVAVLTSYKTRLGNRREVRYGPCRCLDGFSTAEDGPVDAVLSEKSKLVSSPSSNPNFNELHDVSHQMSEAVQVSFNAPATVQLPFAVPPARPRHITPGAAVAHLQSSFKRAALGLEISCCQLFLVGASPLVSFVHV</sequence>
<dbReference type="AlphaFoldDB" id="A0A067SE78"/>
<reference evidence="3" key="1">
    <citation type="journal article" date="2014" name="Proc. Natl. Acad. Sci. U.S.A.">
        <title>Extensive sampling of basidiomycete genomes demonstrates inadequacy of the white-rot/brown-rot paradigm for wood decay fungi.</title>
        <authorList>
            <person name="Riley R."/>
            <person name="Salamov A.A."/>
            <person name="Brown D.W."/>
            <person name="Nagy L.G."/>
            <person name="Floudas D."/>
            <person name="Held B.W."/>
            <person name="Levasseur A."/>
            <person name="Lombard V."/>
            <person name="Morin E."/>
            <person name="Otillar R."/>
            <person name="Lindquist E.A."/>
            <person name="Sun H."/>
            <person name="LaButti K.M."/>
            <person name="Schmutz J."/>
            <person name="Jabbour D."/>
            <person name="Luo H."/>
            <person name="Baker S.E."/>
            <person name="Pisabarro A.G."/>
            <person name="Walton J.D."/>
            <person name="Blanchette R.A."/>
            <person name="Henrissat B."/>
            <person name="Martin F."/>
            <person name="Cullen D."/>
            <person name="Hibbett D.S."/>
            <person name="Grigoriev I.V."/>
        </authorList>
    </citation>
    <scope>NUCLEOTIDE SEQUENCE [LARGE SCALE GENOMIC DNA]</scope>
    <source>
        <strain evidence="3">CBS 339.88</strain>
    </source>
</reference>
<keyword evidence="1" id="KW-1133">Transmembrane helix</keyword>
<proteinExistence type="predicted"/>
<feature type="transmembrane region" description="Helical" evidence="1">
    <location>
        <begin position="12"/>
        <end position="31"/>
    </location>
</feature>
<protein>
    <submittedName>
        <fullName evidence="2">Uncharacterized protein</fullName>
    </submittedName>
</protein>
<keyword evidence="3" id="KW-1185">Reference proteome</keyword>
<keyword evidence="1" id="KW-0472">Membrane</keyword>
<organism evidence="2 3">
    <name type="scientific">Galerina marginata (strain CBS 339.88)</name>
    <dbReference type="NCBI Taxonomy" id="685588"/>
    <lineage>
        <taxon>Eukaryota</taxon>
        <taxon>Fungi</taxon>
        <taxon>Dikarya</taxon>
        <taxon>Basidiomycota</taxon>
        <taxon>Agaricomycotina</taxon>
        <taxon>Agaricomycetes</taxon>
        <taxon>Agaricomycetidae</taxon>
        <taxon>Agaricales</taxon>
        <taxon>Agaricineae</taxon>
        <taxon>Strophariaceae</taxon>
        <taxon>Galerina</taxon>
    </lineage>
</organism>
<dbReference type="HOGENOM" id="CLU_1660907_0_0_1"/>
<gene>
    <name evidence="2" type="ORF">GALMADRAFT_148194</name>
</gene>
<evidence type="ECO:0000256" key="1">
    <source>
        <dbReference type="SAM" id="Phobius"/>
    </source>
</evidence>
<keyword evidence="1" id="KW-0812">Transmembrane</keyword>
<evidence type="ECO:0000313" key="3">
    <source>
        <dbReference type="Proteomes" id="UP000027222"/>
    </source>
</evidence>
<dbReference type="EMBL" id="KL142428">
    <property type="protein sequence ID" value="KDR66024.1"/>
    <property type="molecule type" value="Genomic_DNA"/>
</dbReference>
<dbReference type="Proteomes" id="UP000027222">
    <property type="component" value="Unassembled WGS sequence"/>
</dbReference>
<name>A0A067SE78_GALM3</name>
<accession>A0A067SE78</accession>
<evidence type="ECO:0000313" key="2">
    <source>
        <dbReference type="EMBL" id="KDR66024.1"/>
    </source>
</evidence>